<dbReference type="InterPro" id="IPR003423">
    <property type="entry name" value="OMP_efflux"/>
</dbReference>
<keyword evidence="3" id="KW-0472">Membrane</keyword>
<evidence type="ECO:0000256" key="2">
    <source>
        <dbReference type="ARBA" id="ARBA00007613"/>
    </source>
</evidence>
<evidence type="ECO:0000313" key="4">
    <source>
        <dbReference type="EMBL" id="KGA33080.1"/>
    </source>
</evidence>
<feature type="signal peptide" evidence="3">
    <location>
        <begin position="1"/>
        <end position="17"/>
    </location>
</feature>
<evidence type="ECO:0000256" key="1">
    <source>
        <dbReference type="ARBA" id="ARBA00004459"/>
    </source>
</evidence>
<dbReference type="AlphaFoldDB" id="A0A0M2EZV6"/>
<dbReference type="PANTHER" id="PTHR30203:SF25">
    <property type="entry name" value="OUTER MEMBRANE PROTEIN-RELATED"/>
    <property type="match status" value="1"/>
</dbReference>
<comment type="similarity">
    <text evidence="2 3">Belongs to the outer membrane factor (OMF) (TC 1.B.17) family.</text>
</comment>
<comment type="subcellular location">
    <subcellularLocation>
        <location evidence="1 3">Cell outer membrane</location>
        <topology evidence="1 3">Lipid-anchor</topology>
    </subcellularLocation>
</comment>
<dbReference type="Gene3D" id="2.20.200.10">
    <property type="entry name" value="Outer membrane efflux proteins (OEP)"/>
    <property type="match status" value="1"/>
</dbReference>
<dbReference type="NCBIfam" id="TIGR01845">
    <property type="entry name" value="outer_NodT"/>
    <property type="match status" value="1"/>
</dbReference>
<protein>
    <submittedName>
        <fullName evidence="4">RND transporter</fullName>
    </submittedName>
</protein>
<dbReference type="STRING" id="180957.B5S52_08120"/>
<dbReference type="SUPFAM" id="SSF56954">
    <property type="entry name" value="Outer membrane efflux proteins (OEP)"/>
    <property type="match status" value="1"/>
</dbReference>
<keyword evidence="3" id="KW-0564">Palmitate</keyword>
<keyword evidence="3" id="KW-0812">Transmembrane</keyword>
<dbReference type="RefSeq" id="WP_039316075.1">
    <property type="nucleotide sequence ID" value="NZ_JQOD01000003.1"/>
</dbReference>
<keyword evidence="3" id="KW-1134">Transmembrane beta strand</keyword>
<dbReference type="PANTHER" id="PTHR30203">
    <property type="entry name" value="OUTER MEMBRANE CATION EFFLUX PROTEIN"/>
    <property type="match status" value="1"/>
</dbReference>
<dbReference type="GO" id="GO:0015562">
    <property type="term" value="F:efflux transmembrane transporter activity"/>
    <property type="evidence" value="ECO:0007669"/>
    <property type="project" value="InterPro"/>
</dbReference>
<name>A0A0M2EZV6_9GAMM</name>
<comment type="caution">
    <text evidence="4">The sequence shown here is derived from an EMBL/GenBank/DDBJ whole genome shotgun (WGS) entry which is preliminary data.</text>
</comment>
<evidence type="ECO:0000256" key="3">
    <source>
        <dbReference type="RuleBase" id="RU362097"/>
    </source>
</evidence>
<dbReference type="Pfam" id="PF02321">
    <property type="entry name" value="OEP"/>
    <property type="match status" value="2"/>
</dbReference>
<dbReference type="InterPro" id="IPR010131">
    <property type="entry name" value="MdtP/NodT-like"/>
</dbReference>
<dbReference type="OrthoDB" id="9770517at2"/>
<keyword evidence="3" id="KW-0449">Lipoprotein</keyword>
<sequence>MLSLRTLSLVVTTSLMAGCAIGPDYYRPDAPLADRYQAQSATQRSSAQPSVAKSSLVEPSFAEQKNAAQAANLTVWWESFNDPLLSQLVSRALAQNLDLAQASARMSQSRAGLGAATAALLPSGNISGQSTRAYQSIETPQGQLLNSVPGYSRYGNAYEADLNASWELDVFGGLRRGRQAALADYQASEAGVAATRLAVAAQTADIYITLRGLQTRLAIATRQVKTQQELLDKVQLLHSKGLAAEYQVRQTEGALSQVQATVPTIQTGIDAAMNALDVMLGTPPGTYRAQLSSSQAIPQPPALIATGTPADLLRRRPDIIVAERHLAASNARIGVAISEYYPKFSLSALLGSATSVSSGNLFSSSASQSAGVLGLRWRLFDFGRINAQIDQAKGQEAEALAAYRLSVLRATEDVENAFSALVNRETQSATLAAGETALASARQSSFIAYQKGTSSLIDVLHADETLLQTSDARAQAQTESARAAIATFKALGGGWQQPETTAKAQ</sequence>
<dbReference type="GO" id="GO:0009279">
    <property type="term" value="C:cell outer membrane"/>
    <property type="evidence" value="ECO:0007669"/>
    <property type="project" value="UniProtKB-SubCell"/>
</dbReference>
<dbReference type="PROSITE" id="PS51257">
    <property type="entry name" value="PROKAR_LIPOPROTEIN"/>
    <property type="match status" value="1"/>
</dbReference>
<dbReference type="Gene3D" id="1.20.1600.10">
    <property type="entry name" value="Outer membrane efflux proteins (OEP)"/>
    <property type="match status" value="1"/>
</dbReference>
<accession>A0A0M2EZV6</accession>
<keyword evidence="3" id="KW-0732">Signal</keyword>
<dbReference type="Proteomes" id="UP000029435">
    <property type="component" value="Unassembled WGS sequence"/>
</dbReference>
<proteinExistence type="inferred from homology"/>
<reference evidence="4 5" key="1">
    <citation type="submission" date="2014-08" db="EMBL/GenBank/DDBJ databases">
        <title>Genome sequences of NCPPB Pectobacterium isolates.</title>
        <authorList>
            <person name="Glover R.H."/>
            <person name="Sapp M."/>
            <person name="Elphinstone J."/>
        </authorList>
    </citation>
    <scope>NUCLEOTIDE SEQUENCE [LARGE SCALE GENOMIC DNA]</scope>
    <source>
        <strain evidence="4 5">LMG 21372</strain>
    </source>
</reference>
<evidence type="ECO:0000313" key="5">
    <source>
        <dbReference type="Proteomes" id="UP000029435"/>
    </source>
</evidence>
<organism evidence="4 5">
    <name type="scientific">Pectobacterium brasiliense</name>
    <dbReference type="NCBI Taxonomy" id="180957"/>
    <lineage>
        <taxon>Bacteria</taxon>
        <taxon>Pseudomonadati</taxon>
        <taxon>Pseudomonadota</taxon>
        <taxon>Gammaproteobacteria</taxon>
        <taxon>Enterobacterales</taxon>
        <taxon>Pectobacteriaceae</taxon>
        <taxon>Pectobacterium</taxon>
    </lineage>
</organism>
<gene>
    <name evidence="4" type="ORF">KU74_14345</name>
</gene>
<dbReference type="EMBL" id="JQOD01000003">
    <property type="protein sequence ID" value="KGA33080.1"/>
    <property type="molecule type" value="Genomic_DNA"/>
</dbReference>
<feature type="chain" id="PRO_5005395590" evidence="3">
    <location>
        <begin position="18"/>
        <end position="505"/>
    </location>
</feature>